<sequence>MTAIYDPFSPNVLANPATSYHHLLEEEPVYWCQDFDPKFYILSRYQDVESALQDIETFSSEFGQGPKYSMPAGMLSDPPQHTFFRRLVQKAFTPQSVELLAPQIENLASNLLGEIDDPTSWDLHDDYAFPLPVIVIANILGVPKQDLQLIKKWSDASVEAMGAEDPSSYQETLQQMAQYLLKQISERRLNSEKEPADLISKLVAAKIEDKGLTDEEILGVVNQLLVGGNE</sequence>
<dbReference type="InterPro" id="IPR002397">
    <property type="entry name" value="Cyt_P450_B"/>
</dbReference>
<dbReference type="GO" id="GO:0004497">
    <property type="term" value="F:monooxygenase activity"/>
    <property type="evidence" value="ECO:0007669"/>
    <property type="project" value="InterPro"/>
</dbReference>
<dbReference type="EMBL" id="UINC01218030">
    <property type="protein sequence ID" value="SVE44888.1"/>
    <property type="molecule type" value="Genomic_DNA"/>
</dbReference>
<evidence type="ECO:0000313" key="2">
    <source>
        <dbReference type="EMBL" id="SVE44888.1"/>
    </source>
</evidence>
<evidence type="ECO:0000256" key="1">
    <source>
        <dbReference type="ARBA" id="ARBA00010617"/>
    </source>
</evidence>
<dbReference type="PANTHER" id="PTHR46696:SF1">
    <property type="entry name" value="CYTOCHROME P450 YJIB-RELATED"/>
    <property type="match status" value="1"/>
</dbReference>
<dbReference type="GO" id="GO:0005506">
    <property type="term" value="F:iron ion binding"/>
    <property type="evidence" value="ECO:0007669"/>
    <property type="project" value="InterPro"/>
</dbReference>
<dbReference type="GO" id="GO:0020037">
    <property type="term" value="F:heme binding"/>
    <property type="evidence" value="ECO:0007669"/>
    <property type="project" value="InterPro"/>
</dbReference>
<dbReference type="PANTHER" id="PTHR46696">
    <property type="entry name" value="P450, PUTATIVE (EUROFUNG)-RELATED"/>
    <property type="match status" value="1"/>
</dbReference>
<organism evidence="2">
    <name type="scientific">marine metagenome</name>
    <dbReference type="NCBI Taxonomy" id="408172"/>
    <lineage>
        <taxon>unclassified sequences</taxon>
        <taxon>metagenomes</taxon>
        <taxon>ecological metagenomes</taxon>
    </lineage>
</organism>
<proteinExistence type="inferred from homology"/>
<dbReference type="AlphaFoldDB" id="A0A383DLZ9"/>
<name>A0A383DLZ9_9ZZZZ</name>
<evidence type="ECO:0008006" key="3">
    <source>
        <dbReference type="Google" id="ProtNLM"/>
    </source>
</evidence>
<dbReference type="GO" id="GO:0016705">
    <property type="term" value="F:oxidoreductase activity, acting on paired donors, with incorporation or reduction of molecular oxygen"/>
    <property type="evidence" value="ECO:0007669"/>
    <property type="project" value="InterPro"/>
</dbReference>
<gene>
    <name evidence="2" type="ORF">METZ01_LOCUS497742</name>
</gene>
<dbReference type="InterPro" id="IPR036396">
    <property type="entry name" value="Cyt_P450_sf"/>
</dbReference>
<protein>
    <recommendedName>
        <fullName evidence="3">Cytochrome P450</fullName>
    </recommendedName>
</protein>
<dbReference type="Gene3D" id="1.10.630.10">
    <property type="entry name" value="Cytochrome P450"/>
    <property type="match status" value="1"/>
</dbReference>
<reference evidence="2" key="1">
    <citation type="submission" date="2018-05" db="EMBL/GenBank/DDBJ databases">
        <authorList>
            <person name="Lanie J.A."/>
            <person name="Ng W.-L."/>
            <person name="Kazmierczak K.M."/>
            <person name="Andrzejewski T.M."/>
            <person name="Davidsen T.M."/>
            <person name="Wayne K.J."/>
            <person name="Tettelin H."/>
            <person name="Glass J.I."/>
            <person name="Rusch D."/>
            <person name="Podicherti R."/>
            <person name="Tsui H.-C.T."/>
            <person name="Winkler M.E."/>
        </authorList>
    </citation>
    <scope>NUCLEOTIDE SEQUENCE</scope>
</reference>
<accession>A0A383DLZ9</accession>
<dbReference type="SUPFAM" id="SSF48264">
    <property type="entry name" value="Cytochrome P450"/>
    <property type="match status" value="1"/>
</dbReference>
<feature type="non-terminal residue" evidence="2">
    <location>
        <position position="230"/>
    </location>
</feature>
<dbReference type="PRINTS" id="PR00359">
    <property type="entry name" value="BP450"/>
</dbReference>
<comment type="similarity">
    <text evidence="1">Belongs to the cytochrome P450 family.</text>
</comment>